<dbReference type="PANTHER" id="PTHR22967">
    <property type="entry name" value="SERINE/THREONINE PROTEIN KINASE"/>
    <property type="match status" value="1"/>
</dbReference>
<evidence type="ECO:0000313" key="12">
    <source>
        <dbReference type="Proteomes" id="UP000663861"/>
    </source>
</evidence>
<comment type="catalytic activity">
    <reaction evidence="7">
        <text>L-threonyl-[protein] + ATP = O-phospho-L-threonyl-[protein] + ADP + H(+)</text>
        <dbReference type="Rhea" id="RHEA:46608"/>
        <dbReference type="Rhea" id="RHEA-COMP:11060"/>
        <dbReference type="Rhea" id="RHEA-COMP:11605"/>
        <dbReference type="ChEBI" id="CHEBI:15378"/>
        <dbReference type="ChEBI" id="CHEBI:30013"/>
        <dbReference type="ChEBI" id="CHEBI:30616"/>
        <dbReference type="ChEBI" id="CHEBI:61977"/>
        <dbReference type="ChEBI" id="CHEBI:456216"/>
        <dbReference type="EC" id="2.7.11.1"/>
    </reaction>
</comment>
<keyword evidence="5" id="KW-0418">Kinase</keyword>
<keyword evidence="3" id="KW-0808">Transferase</keyword>
<evidence type="ECO:0000256" key="3">
    <source>
        <dbReference type="ARBA" id="ARBA00022679"/>
    </source>
</evidence>
<gene>
    <name evidence="11" type="ORF">RDB_LOCUS68814</name>
</gene>
<keyword evidence="6" id="KW-0067">ATP-binding</keyword>
<keyword evidence="2" id="KW-0723">Serine/threonine-protein kinase</keyword>
<feature type="region of interest" description="Disordered" evidence="9">
    <location>
        <begin position="376"/>
        <end position="663"/>
    </location>
</feature>
<evidence type="ECO:0000256" key="8">
    <source>
        <dbReference type="ARBA" id="ARBA00048679"/>
    </source>
</evidence>
<reference evidence="11" key="1">
    <citation type="submission" date="2021-01" db="EMBL/GenBank/DDBJ databases">
        <authorList>
            <person name="Kaushik A."/>
        </authorList>
    </citation>
    <scope>NUCLEOTIDE SEQUENCE</scope>
    <source>
        <strain evidence="11">AG4-RS23</strain>
    </source>
</reference>
<accession>A0A8H3BQJ1</accession>
<protein>
    <recommendedName>
        <fullName evidence="1">non-specific serine/threonine protein kinase</fullName>
        <ecNumber evidence="1">2.7.11.1</ecNumber>
    </recommendedName>
</protein>
<feature type="compositionally biased region" description="Low complexity" evidence="9">
    <location>
        <begin position="391"/>
        <end position="419"/>
    </location>
</feature>
<dbReference type="Gene3D" id="1.10.510.10">
    <property type="entry name" value="Transferase(Phosphotransferase) domain 1"/>
    <property type="match status" value="1"/>
</dbReference>
<name>A0A8H3BQJ1_9AGAM</name>
<dbReference type="GO" id="GO:0005737">
    <property type="term" value="C:cytoplasm"/>
    <property type="evidence" value="ECO:0007669"/>
    <property type="project" value="TreeGrafter"/>
</dbReference>
<dbReference type="GO" id="GO:0004674">
    <property type="term" value="F:protein serine/threonine kinase activity"/>
    <property type="evidence" value="ECO:0007669"/>
    <property type="project" value="UniProtKB-KW"/>
</dbReference>
<feature type="compositionally biased region" description="Polar residues" evidence="9">
    <location>
        <begin position="490"/>
        <end position="523"/>
    </location>
</feature>
<dbReference type="GO" id="GO:0005524">
    <property type="term" value="F:ATP binding"/>
    <property type="evidence" value="ECO:0007669"/>
    <property type="project" value="UniProtKB-KW"/>
</dbReference>
<dbReference type="GO" id="GO:0000147">
    <property type="term" value="P:actin cortical patch assembly"/>
    <property type="evidence" value="ECO:0007669"/>
    <property type="project" value="TreeGrafter"/>
</dbReference>
<dbReference type="InterPro" id="IPR000719">
    <property type="entry name" value="Prot_kinase_dom"/>
</dbReference>
<dbReference type="Proteomes" id="UP000663861">
    <property type="component" value="Unassembled WGS sequence"/>
</dbReference>
<evidence type="ECO:0000256" key="5">
    <source>
        <dbReference type="ARBA" id="ARBA00022777"/>
    </source>
</evidence>
<dbReference type="AlphaFoldDB" id="A0A8H3BQJ1"/>
<evidence type="ECO:0000256" key="4">
    <source>
        <dbReference type="ARBA" id="ARBA00022741"/>
    </source>
</evidence>
<dbReference type="EMBL" id="CAJMWY010001197">
    <property type="protein sequence ID" value="CAE6461215.1"/>
    <property type="molecule type" value="Genomic_DNA"/>
</dbReference>
<dbReference type="SMART" id="SM00220">
    <property type="entry name" value="S_TKc"/>
    <property type="match status" value="1"/>
</dbReference>
<dbReference type="Pfam" id="PF00069">
    <property type="entry name" value="Pkinase"/>
    <property type="match status" value="1"/>
</dbReference>
<feature type="compositionally biased region" description="Low complexity" evidence="9">
    <location>
        <begin position="468"/>
        <end position="485"/>
    </location>
</feature>
<dbReference type="InterPro" id="IPR011009">
    <property type="entry name" value="Kinase-like_dom_sf"/>
</dbReference>
<feature type="compositionally biased region" description="Low complexity" evidence="9">
    <location>
        <begin position="570"/>
        <end position="579"/>
    </location>
</feature>
<comment type="catalytic activity">
    <reaction evidence="8">
        <text>L-seryl-[protein] + ATP = O-phospho-L-seryl-[protein] + ADP + H(+)</text>
        <dbReference type="Rhea" id="RHEA:17989"/>
        <dbReference type="Rhea" id="RHEA-COMP:9863"/>
        <dbReference type="Rhea" id="RHEA-COMP:11604"/>
        <dbReference type="ChEBI" id="CHEBI:15378"/>
        <dbReference type="ChEBI" id="CHEBI:29999"/>
        <dbReference type="ChEBI" id="CHEBI:30616"/>
        <dbReference type="ChEBI" id="CHEBI:83421"/>
        <dbReference type="ChEBI" id="CHEBI:456216"/>
        <dbReference type="EC" id="2.7.11.1"/>
    </reaction>
</comment>
<dbReference type="PROSITE" id="PS50011">
    <property type="entry name" value="PROTEIN_KINASE_DOM"/>
    <property type="match status" value="1"/>
</dbReference>
<evidence type="ECO:0000256" key="2">
    <source>
        <dbReference type="ARBA" id="ARBA00022527"/>
    </source>
</evidence>
<dbReference type="PANTHER" id="PTHR22967:SF57">
    <property type="entry name" value="AUXILIN, ISOFORM A-RELATED"/>
    <property type="match status" value="1"/>
</dbReference>
<organism evidence="11 12">
    <name type="scientific">Rhizoctonia solani</name>
    <dbReference type="NCBI Taxonomy" id="456999"/>
    <lineage>
        <taxon>Eukaryota</taxon>
        <taxon>Fungi</taxon>
        <taxon>Dikarya</taxon>
        <taxon>Basidiomycota</taxon>
        <taxon>Agaricomycotina</taxon>
        <taxon>Agaricomycetes</taxon>
        <taxon>Cantharellales</taxon>
        <taxon>Ceratobasidiaceae</taxon>
        <taxon>Rhizoctonia</taxon>
    </lineage>
</organism>
<evidence type="ECO:0000256" key="9">
    <source>
        <dbReference type="SAM" id="MobiDB-lite"/>
    </source>
</evidence>
<dbReference type="GO" id="GO:0007015">
    <property type="term" value="P:actin filament organization"/>
    <property type="evidence" value="ECO:0007669"/>
    <property type="project" value="TreeGrafter"/>
</dbReference>
<proteinExistence type="predicted"/>
<evidence type="ECO:0000313" key="11">
    <source>
        <dbReference type="EMBL" id="CAE6461215.1"/>
    </source>
</evidence>
<sequence length="799" mass="85396">MAAQQAYYQQQMAMAQKGPLQPGQTIKLTQYTVTVERYLSQVTVERYLSQGGFAHVYLVRTSTPVMGTTQHVLKRMAVADVATLAEVKKEVDIMRLLRGHPNIVHLLDSASRPLPNGQHEVYILMEFCQGGGIIDMMNRRLRERLTEKDILQIFVDVCEAVACMHSLQPALLHRDLKVENILQASETSFKLCDFGSAAPSKPKPPSTMEEIKLLEADLNRSTTLQYRAPEMVDVYLRRPIDEKSDVWALGVLLYKLCYYTTPFEAHGPLAILHVQYSIPGYPVYSKELNALIGCMLRELGVQRPSVFEVLNVVHRMRGTKSMFNYTRPQIPAQIQPPQPTQDQLIQIARNGQQQQVPSAREKQLREQKEALDAMGMRRGRPDASPSPVPPQSSSHQSSSHQSSSHTHQSSSHTQQPTSSLPTHQPLAPLTRSRPSKSGSDRGSKSRQSTLDIPASPRKSVPSTPRGATPTTPRVTPSTPSTPRVSKAPASPTTHKGPSATQTLRDAQKAPSTPSTQRINTNLPGRTGPVSPRKSTAPLVPASPRKSVPGKPPVGGVKLPGVGTSTTVRPTGTVGAVKPVGTGGGGVRTTVTGSGVKPSTTGSGVKPLATGSGVKPLATGSGVKPLATGSGVKPMGTGSGIRPTGTGSGIRPTGTGTNGVKGLNTGGKNVLKTATADLLKTTSPTADLLKSPTMTEFFNDPSWKHAESPEKEKDIWGGEGVAAAAISASKFDGFADSFDVGVGAGSKARPLSQLGMADEFTSPNELTSPIEFTSPGAKFTFTPPTNEYIDLSFPTHVATT</sequence>
<evidence type="ECO:0000256" key="7">
    <source>
        <dbReference type="ARBA" id="ARBA00047899"/>
    </source>
</evidence>
<evidence type="ECO:0000256" key="6">
    <source>
        <dbReference type="ARBA" id="ARBA00022840"/>
    </source>
</evidence>
<dbReference type="EC" id="2.7.11.1" evidence="1"/>
<evidence type="ECO:0000259" key="10">
    <source>
        <dbReference type="PROSITE" id="PS50011"/>
    </source>
</evidence>
<feature type="domain" description="Protein kinase" evidence="10">
    <location>
        <begin position="42"/>
        <end position="317"/>
    </location>
</feature>
<comment type="caution">
    <text evidence="11">The sequence shown here is derived from an EMBL/GenBank/DDBJ whole genome shotgun (WGS) entry which is preliminary data.</text>
</comment>
<keyword evidence="4" id="KW-0547">Nucleotide-binding</keyword>
<feature type="compositionally biased region" description="Low complexity" evidence="9">
    <location>
        <begin position="553"/>
        <end position="562"/>
    </location>
</feature>
<dbReference type="SUPFAM" id="SSF56112">
    <property type="entry name" value="Protein kinase-like (PK-like)"/>
    <property type="match status" value="1"/>
</dbReference>
<evidence type="ECO:0000256" key="1">
    <source>
        <dbReference type="ARBA" id="ARBA00012513"/>
    </source>
</evidence>